<evidence type="ECO:0000256" key="8">
    <source>
        <dbReference type="SAM" id="Phobius"/>
    </source>
</evidence>
<dbReference type="Gene3D" id="1.20.1530.20">
    <property type="match status" value="1"/>
</dbReference>
<feature type="transmembrane region" description="Helical" evidence="8">
    <location>
        <begin position="174"/>
        <end position="195"/>
    </location>
</feature>
<feature type="transmembrane region" description="Helical" evidence="8">
    <location>
        <begin position="31"/>
        <end position="50"/>
    </location>
</feature>
<evidence type="ECO:0000256" key="5">
    <source>
        <dbReference type="ARBA" id="ARBA00022692"/>
    </source>
</evidence>
<feature type="transmembrane region" description="Helical" evidence="8">
    <location>
        <begin position="207"/>
        <end position="227"/>
    </location>
</feature>
<accession>A0A7G9Z2U0</accession>
<dbReference type="Pfam" id="PF03547">
    <property type="entry name" value="Mem_trans"/>
    <property type="match status" value="2"/>
</dbReference>
<dbReference type="GO" id="GO:0055085">
    <property type="term" value="P:transmembrane transport"/>
    <property type="evidence" value="ECO:0007669"/>
    <property type="project" value="InterPro"/>
</dbReference>
<reference evidence="9" key="1">
    <citation type="submission" date="2020-06" db="EMBL/GenBank/DDBJ databases">
        <title>Unique genomic features of the anaerobic methanotrophic archaea.</title>
        <authorList>
            <person name="Chadwick G.L."/>
            <person name="Skennerton C.T."/>
            <person name="Laso-Perez R."/>
            <person name="Leu A.O."/>
            <person name="Speth D.R."/>
            <person name="Yu H."/>
            <person name="Morgan-Lang C."/>
            <person name="Hatzenpichler R."/>
            <person name="Goudeau D."/>
            <person name="Malmstrom R."/>
            <person name="Brazelton W.J."/>
            <person name="Woyke T."/>
            <person name="Hallam S.J."/>
            <person name="Tyson G.W."/>
            <person name="Wegener G."/>
            <person name="Boetius A."/>
            <person name="Orphan V."/>
        </authorList>
    </citation>
    <scope>NUCLEOTIDE SEQUENCE</scope>
</reference>
<evidence type="ECO:0000256" key="3">
    <source>
        <dbReference type="ARBA" id="ARBA00022448"/>
    </source>
</evidence>
<dbReference type="InterPro" id="IPR004776">
    <property type="entry name" value="Mem_transp_PIN-like"/>
</dbReference>
<evidence type="ECO:0000256" key="6">
    <source>
        <dbReference type="ARBA" id="ARBA00022989"/>
    </source>
</evidence>
<feature type="transmembrane region" description="Helical" evidence="8">
    <location>
        <begin position="93"/>
        <end position="114"/>
    </location>
</feature>
<sequence>MQELIETVIPVFAIIFVGYAIGKIKKVDMQSFIDLIVYIAAPCLIFSSIAGSDINLTEFSTIAVAALAIILTMALLALLILKLTKLDKKGLSLPMTFGNTSYLGYPVALFAFGMDGLSRAVVYDMMNSLIIFSLGIYIIHHRNELQEAFKVPLLYAVVIGLVVNLLQIPVPSAIFNPIEMIGLITIPLALLVLGYKLTEIRVEAAKIACLASVFKILGGFSVAFVIIHLFSIDGLTRDIILLQAAMPSAVMTMILASKYERDASLVASVVLITTVISMVTIPVILYFLFL</sequence>
<evidence type="ECO:0000313" key="9">
    <source>
        <dbReference type="EMBL" id="QNO54574.1"/>
    </source>
</evidence>
<comment type="similarity">
    <text evidence="2">Belongs to the auxin efflux carrier (TC 2.A.69) family.</text>
</comment>
<dbReference type="PANTHER" id="PTHR36838:SF1">
    <property type="entry name" value="SLR1864 PROTEIN"/>
    <property type="match status" value="1"/>
</dbReference>
<keyword evidence="5 8" id="KW-0812">Transmembrane</keyword>
<comment type="subcellular location">
    <subcellularLocation>
        <location evidence="1">Cell membrane</location>
        <topology evidence="1">Multi-pass membrane protein</topology>
    </subcellularLocation>
</comment>
<feature type="transmembrane region" description="Helical" evidence="8">
    <location>
        <begin position="62"/>
        <end position="81"/>
    </location>
</feature>
<feature type="transmembrane region" description="Helical" evidence="8">
    <location>
        <begin position="239"/>
        <end position="256"/>
    </location>
</feature>
<dbReference type="GO" id="GO:0005886">
    <property type="term" value="C:plasma membrane"/>
    <property type="evidence" value="ECO:0007669"/>
    <property type="project" value="UniProtKB-SubCell"/>
</dbReference>
<dbReference type="EMBL" id="MT631586">
    <property type="protein sequence ID" value="QNO54574.1"/>
    <property type="molecule type" value="Genomic_DNA"/>
</dbReference>
<name>A0A7G9Z2U0_9EURY</name>
<keyword evidence="7 8" id="KW-0472">Membrane</keyword>
<evidence type="ECO:0000256" key="4">
    <source>
        <dbReference type="ARBA" id="ARBA00022475"/>
    </source>
</evidence>
<keyword evidence="6 8" id="KW-1133">Transmembrane helix</keyword>
<keyword evidence="4" id="KW-1003">Cell membrane</keyword>
<feature type="transmembrane region" description="Helical" evidence="8">
    <location>
        <begin position="120"/>
        <end position="139"/>
    </location>
</feature>
<evidence type="ECO:0000256" key="1">
    <source>
        <dbReference type="ARBA" id="ARBA00004651"/>
    </source>
</evidence>
<evidence type="ECO:0000256" key="2">
    <source>
        <dbReference type="ARBA" id="ARBA00010145"/>
    </source>
</evidence>
<feature type="transmembrane region" description="Helical" evidence="8">
    <location>
        <begin position="263"/>
        <end position="289"/>
    </location>
</feature>
<keyword evidence="3" id="KW-0813">Transport</keyword>
<dbReference type="AlphaFoldDB" id="A0A7G9Z2U0"/>
<feature type="transmembrane region" description="Helical" evidence="8">
    <location>
        <begin position="6"/>
        <end position="24"/>
    </location>
</feature>
<dbReference type="InterPro" id="IPR038770">
    <property type="entry name" value="Na+/solute_symporter_sf"/>
</dbReference>
<proteinExistence type="inferred from homology"/>
<evidence type="ECO:0000256" key="7">
    <source>
        <dbReference type="ARBA" id="ARBA00023136"/>
    </source>
</evidence>
<protein>
    <recommendedName>
        <fullName evidence="10">AEC family transporter</fullName>
    </recommendedName>
</protein>
<gene>
    <name evidence="9" type="ORF">KENJCFKB_00035</name>
</gene>
<evidence type="ECO:0008006" key="10">
    <source>
        <dbReference type="Google" id="ProtNLM"/>
    </source>
</evidence>
<dbReference type="PANTHER" id="PTHR36838">
    <property type="entry name" value="AUXIN EFFLUX CARRIER FAMILY PROTEIN"/>
    <property type="match status" value="1"/>
</dbReference>
<organism evidence="9">
    <name type="scientific">Candidatus Methanophaga sp. ANME-1 ERB7</name>
    <dbReference type="NCBI Taxonomy" id="2759913"/>
    <lineage>
        <taxon>Archaea</taxon>
        <taxon>Methanobacteriati</taxon>
        <taxon>Methanobacteriota</taxon>
        <taxon>Stenosarchaea group</taxon>
        <taxon>Methanomicrobia</taxon>
        <taxon>Candidatus Methanophagales</taxon>
        <taxon>Candidatus Methanophagaceae</taxon>
        <taxon>Candidatus Methanophaga</taxon>
    </lineage>
</organism>
<feature type="transmembrane region" description="Helical" evidence="8">
    <location>
        <begin position="151"/>
        <end position="168"/>
    </location>
</feature>